<protein>
    <submittedName>
        <fullName evidence="1">Uncharacterized protein</fullName>
    </submittedName>
</protein>
<feature type="non-terminal residue" evidence="1">
    <location>
        <position position="154"/>
    </location>
</feature>
<reference evidence="1" key="1">
    <citation type="submission" date="2018-06" db="EMBL/GenBank/DDBJ databases">
        <authorList>
            <person name="Zhirakovskaya E."/>
        </authorList>
    </citation>
    <scope>NUCLEOTIDE SEQUENCE</scope>
</reference>
<gene>
    <name evidence="1" type="ORF">MNBD_GAMMA04-497</name>
</gene>
<evidence type="ECO:0000313" key="1">
    <source>
        <dbReference type="EMBL" id="VAW49224.1"/>
    </source>
</evidence>
<accession>A0A3B0X051</accession>
<name>A0A3B0X051_9ZZZZ</name>
<dbReference type="EMBL" id="UOFB01000337">
    <property type="protein sequence ID" value="VAW49224.1"/>
    <property type="molecule type" value="Genomic_DNA"/>
</dbReference>
<sequence length="154" mass="18010">MGDWEFLYDMNEQGYSPEEIADAAGSGASPSEWEHIAKQEIQAEQKHKHGRQKKIVLNKCRVVFFDLEFYVPESSRTEHGFCYNPWDKKCKFLGGSFFIANPIKDFEITDFKIKNKIKSLWLWNYQSEKQVLEAIYTLLNDVLELVKEAHKGKV</sequence>
<organism evidence="1">
    <name type="scientific">hydrothermal vent metagenome</name>
    <dbReference type="NCBI Taxonomy" id="652676"/>
    <lineage>
        <taxon>unclassified sequences</taxon>
        <taxon>metagenomes</taxon>
        <taxon>ecological metagenomes</taxon>
    </lineage>
</organism>
<dbReference type="AlphaFoldDB" id="A0A3B0X051"/>
<proteinExistence type="predicted"/>